<proteinExistence type="predicted"/>
<protein>
    <submittedName>
        <fullName evidence="1">DUF4249 family protein</fullName>
    </submittedName>
</protein>
<comment type="caution">
    <text evidence="1">The sequence shown here is derived from an EMBL/GenBank/DDBJ whole genome shotgun (WGS) entry which is preliminary data.</text>
</comment>
<dbReference type="Proteomes" id="UP001597319">
    <property type="component" value="Unassembled WGS sequence"/>
</dbReference>
<organism evidence="1 2">
    <name type="scientific">Aquimarina rubra</name>
    <dbReference type="NCBI Taxonomy" id="1920033"/>
    <lineage>
        <taxon>Bacteria</taxon>
        <taxon>Pseudomonadati</taxon>
        <taxon>Bacteroidota</taxon>
        <taxon>Flavobacteriia</taxon>
        <taxon>Flavobacteriales</taxon>
        <taxon>Flavobacteriaceae</taxon>
        <taxon>Aquimarina</taxon>
    </lineage>
</organism>
<gene>
    <name evidence="1" type="ORF">ACFSR1_03955</name>
</gene>
<dbReference type="RefSeq" id="WP_378289858.1">
    <property type="nucleotide sequence ID" value="NZ_JBHULE010000004.1"/>
</dbReference>
<dbReference type="PROSITE" id="PS51257">
    <property type="entry name" value="PROKAR_LIPOPROTEIN"/>
    <property type="match status" value="1"/>
</dbReference>
<dbReference type="InterPro" id="IPR025345">
    <property type="entry name" value="DUF4249"/>
</dbReference>
<evidence type="ECO:0000313" key="2">
    <source>
        <dbReference type="Proteomes" id="UP001597319"/>
    </source>
</evidence>
<evidence type="ECO:0000313" key="1">
    <source>
        <dbReference type="EMBL" id="MFD2561812.1"/>
    </source>
</evidence>
<dbReference type="Pfam" id="PF14054">
    <property type="entry name" value="DUF4249"/>
    <property type="match status" value="1"/>
</dbReference>
<sequence>MKKLLYIIIGLIIFTSCEDVIDVDVPNGVPRLVIDASFEIYLDEDPIDALGGVRLTLSAPFFDDAVPTVSDATVFVTNLSDNSVINFIESSEPGLFIPENTNIIPEFDIDYELTVIYEGETYKATAQLIPTVAIDNVEQGDGTLFEGDETEVIIFFTDDGNRDDFYLFDFDFNLYLPSEDRFYQGEAFNFSYFYEDMVGGEEVTIKILGIDQRYYNYSNLLIEQSDQQGGNPFQTPPAQIRGNIINTTNPDNFALGYFNLSEANRFQFTIEE</sequence>
<accession>A0ABW5LBK6</accession>
<name>A0ABW5LBK6_9FLAO</name>
<keyword evidence="2" id="KW-1185">Reference proteome</keyword>
<reference evidence="2" key="1">
    <citation type="journal article" date="2019" name="Int. J. Syst. Evol. Microbiol.">
        <title>The Global Catalogue of Microorganisms (GCM) 10K type strain sequencing project: providing services to taxonomists for standard genome sequencing and annotation.</title>
        <authorList>
            <consortium name="The Broad Institute Genomics Platform"/>
            <consortium name="The Broad Institute Genome Sequencing Center for Infectious Disease"/>
            <person name="Wu L."/>
            <person name="Ma J."/>
        </authorList>
    </citation>
    <scope>NUCLEOTIDE SEQUENCE [LARGE SCALE GENOMIC DNA]</scope>
    <source>
        <strain evidence="2">KCTC 52274</strain>
    </source>
</reference>
<dbReference type="EMBL" id="JBHULE010000004">
    <property type="protein sequence ID" value="MFD2561812.1"/>
    <property type="molecule type" value="Genomic_DNA"/>
</dbReference>